<keyword evidence="8 11" id="KW-1133">Transmembrane helix</keyword>
<evidence type="ECO:0000256" key="3">
    <source>
        <dbReference type="ARBA" id="ARBA00022516"/>
    </source>
</evidence>
<protein>
    <recommendedName>
        <fullName evidence="12">EamA domain-containing protein</fullName>
    </recommendedName>
</protein>
<dbReference type="EMBL" id="MDVB01000086">
    <property type="protein sequence ID" value="PIT14349.1"/>
    <property type="molecule type" value="Genomic_DNA"/>
</dbReference>
<feature type="transmembrane region" description="Helical" evidence="11">
    <location>
        <begin position="72"/>
        <end position="92"/>
    </location>
</feature>
<evidence type="ECO:0000313" key="13">
    <source>
        <dbReference type="EMBL" id="PIT14349.1"/>
    </source>
</evidence>
<comment type="caution">
    <text evidence="13">The sequence shown here is derived from an EMBL/GenBank/DDBJ whole genome shotgun (WGS) entry which is preliminary data.</text>
</comment>
<keyword evidence="2" id="KW-1003">Cell membrane</keyword>
<reference evidence="13 14" key="1">
    <citation type="journal article" date="2017" name="MBio">
        <title>Type VI secretion-mediated competition in the bee gut microbiome.</title>
        <authorList>
            <person name="Steele M.I."/>
            <person name="Kwong W.K."/>
            <person name="Powell J.E."/>
            <person name="Whiteley M."/>
            <person name="Moran N.A."/>
        </authorList>
    </citation>
    <scope>NUCLEOTIDE SEQUENCE [LARGE SCALE GENOMIC DNA]</scope>
    <source>
        <strain evidence="13 14">App2-2</strain>
    </source>
</reference>
<sequence>MLAVTSVTLNAFAQIALRKTMQTIGSMPQSILDYFYFGYQLLLNVWFLTGMSLYAVSIGLWMAVLGKVEVSLAYPLLSIGYIITAFIGYFFLHENVNLIRVAGLVTICIGIIIISRSA</sequence>
<organism evidence="13 14">
    <name type="scientific">Snodgrassella alvi</name>
    <dbReference type="NCBI Taxonomy" id="1196083"/>
    <lineage>
        <taxon>Bacteria</taxon>
        <taxon>Pseudomonadati</taxon>
        <taxon>Pseudomonadota</taxon>
        <taxon>Betaproteobacteria</taxon>
        <taxon>Neisseriales</taxon>
        <taxon>Neisseriaceae</taxon>
        <taxon>Snodgrassella</taxon>
    </lineage>
</organism>
<keyword evidence="3" id="KW-0444">Lipid biosynthesis</keyword>
<evidence type="ECO:0000256" key="9">
    <source>
        <dbReference type="ARBA" id="ARBA00023098"/>
    </source>
</evidence>
<evidence type="ECO:0000256" key="11">
    <source>
        <dbReference type="SAM" id="Phobius"/>
    </source>
</evidence>
<dbReference type="SUPFAM" id="SSF103481">
    <property type="entry name" value="Multidrug resistance efflux transporter EmrE"/>
    <property type="match status" value="1"/>
</dbReference>
<dbReference type="InterPro" id="IPR000620">
    <property type="entry name" value="EamA_dom"/>
</dbReference>
<keyword evidence="5" id="KW-0441">Lipid A biosynthesis</keyword>
<keyword evidence="6 11" id="KW-0812">Transmembrane</keyword>
<evidence type="ECO:0000256" key="5">
    <source>
        <dbReference type="ARBA" id="ARBA00022556"/>
    </source>
</evidence>
<evidence type="ECO:0000256" key="8">
    <source>
        <dbReference type="ARBA" id="ARBA00022989"/>
    </source>
</evidence>
<evidence type="ECO:0000256" key="2">
    <source>
        <dbReference type="ARBA" id="ARBA00022475"/>
    </source>
</evidence>
<feature type="domain" description="EamA" evidence="12">
    <location>
        <begin position="34"/>
        <end position="115"/>
    </location>
</feature>
<dbReference type="GO" id="GO:0022857">
    <property type="term" value="F:transmembrane transporter activity"/>
    <property type="evidence" value="ECO:0007669"/>
    <property type="project" value="InterPro"/>
</dbReference>
<comment type="subcellular location">
    <subcellularLocation>
        <location evidence="1">Cell membrane</location>
        <topology evidence="1">Multi-pass membrane protein</topology>
    </subcellularLocation>
</comment>
<keyword evidence="4" id="KW-0997">Cell inner membrane</keyword>
<dbReference type="Gene3D" id="1.10.3730.20">
    <property type="match status" value="1"/>
</dbReference>
<dbReference type="GO" id="GO:0005886">
    <property type="term" value="C:plasma membrane"/>
    <property type="evidence" value="ECO:0007669"/>
    <property type="project" value="UniProtKB-SubCell"/>
</dbReference>
<proteinExistence type="predicted"/>
<keyword evidence="9" id="KW-0443">Lipid metabolism</keyword>
<evidence type="ECO:0000256" key="1">
    <source>
        <dbReference type="ARBA" id="ARBA00004651"/>
    </source>
</evidence>
<dbReference type="Pfam" id="PF00892">
    <property type="entry name" value="EamA"/>
    <property type="match status" value="1"/>
</dbReference>
<dbReference type="PANTHER" id="PTHR30561:SF9">
    <property type="entry name" value="4-AMINO-4-DEOXY-L-ARABINOSE-PHOSPHOUNDECAPRENOL FLIPPASE SUBUNIT ARNF-RELATED"/>
    <property type="match status" value="1"/>
</dbReference>
<dbReference type="PANTHER" id="PTHR30561">
    <property type="entry name" value="SMR FAMILY PROTON-DEPENDENT DRUG EFFLUX TRANSPORTER SUGE"/>
    <property type="match status" value="1"/>
</dbReference>
<dbReference type="Proteomes" id="UP000231293">
    <property type="component" value="Unassembled WGS sequence"/>
</dbReference>
<feature type="transmembrane region" description="Helical" evidence="11">
    <location>
        <begin position="37"/>
        <end position="65"/>
    </location>
</feature>
<evidence type="ECO:0000313" key="14">
    <source>
        <dbReference type="Proteomes" id="UP000231293"/>
    </source>
</evidence>
<accession>A0A2N9WT05</accession>
<gene>
    <name evidence="13" type="ORF">BGI32_07880</name>
</gene>
<evidence type="ECO:0000259" key="12">
    <source>
        <dbReference type="Pfam" id="PF00892"/>
    </source>
</evidence>
<evidence type="ECO:0000256" key="4">
    <source>
        <dbReference type="ARBA" id="ARBA00022519"/>
    </source>
</evidence>
<dbReference type="InterPro" id="IPR000390">
    <property type="entry name" value="Small_drug/metabolite_transptr"/>
</dbReference>
<evidence type="ECO:0000256" key="10">
    <source>
        <dbReference type="ARBA" id="ARBA00023136"/>
    </source>
</evidence>
<name>A0A2N9WT05_9NEIS</name>
<keyword evidence="7" id="KW-0448">Lipopolysaccharide biosynthesis</keyword>
<evidence type="ECO:0000256" key="6">
    <source>
        <dbReference type="ARBA" id="ARBA00022692"/>
    </source>
</evidence>
<dbReference type="GO" id="GO:0009245">
    <property type="term" value="P:lipid A biosynthetic process"/>
    <property type="evidence" value="ECO:0007669"/>
    <property type="project" value="UniProtKB-KW"/>
</dbReference>
<dbReference type="AlphaFoldDB" id="A0A2N9WT05"/>
<evidence type="ECO:0000256" key="7">
    <source>
        <dbReference type="ARBA" id="ARBA00022985"/>
    </source>
</evidence>
<dbReference type="GO" id="GO:0009103">
    <property type="term" value="P:lipopolysaccharide biosynthetic process"/>
    <property type="evidence" value="ECO:0007669"/>
    <property type="project" value="UniProtKB-KW"/>
</dbReference>
<dbReference type="InterPro" id="IPR037185">
    <property type="entry name" value="EmrE-like"/>
</dbReference>
<feature type="transmembrane region" description="Helical" evidence="11">
    <location>
        <begin position="98"/>
        <end position="115"/>
    </location>
</feature>
<keyword evidence="10 11" id="KW-0472">Membrane</keyword>